<protein>
    <recommendedName>
        <fullName evidence="4">YebG protein</fullName>
    </recommendedName>
</protein>
<feature type="region of interest" description="Disordered" evidence="1">
    <location>
        <begin position="85"/>
        <end position="114"/>
    </location>
</feature>
<dbReference type="OrthoDB" id="6415307at2"/>
<evidence type="ECO:0000313" key="2">
    <source>
        <dbReference type="EMBL" id="RKT43096.1"/>
    </source>
</evidence>
<accession>A0A495V121</accession>
<comment type="caution">
    <text evidence="2">The sequence shown here is derived from an EMBL/GenBank/DDBJ whole genome shotgun (WGS) entry which is preliminary data.</text>
</comment>
<dbReference type="InterPro" id="IPR009813">
    <property type="entry name" value="Uncharacterised_YebG"/>
</dbReference>
<proteinExistence type="predicted"/>
<dbReference type="EMBL" id="RBXL01000001">
    <property type="protein sequence ID" value="RKT43096.1"/>
    <property type="molecule type" value="Genomic_DNA"/>
</dbReference>
<reference evidence="2 3" key="1">
    <citation type="submission" date="2018-10" db="EMBL/GenBank/DDBJ databases">
        <title>Genomic Encyclopedia of Archaeal and Bacterial Type Strains, Phase II (KMG-II): from individual species to whole genera.</title>
        <authorList>
            <person name="Goeker M."/>
        </authorList>
    </citation>
    <scope>NUCLEOTIDE SEQUENCE [LARGE SCALE GENOMIC DNA]</scope>
    <source>
        <strain evidence="2 3">DSM 235</strain>
    </source>
</reference>
<gene>
    <name evidence="2" type="ORF">BDD21_0406</name>
</gene>
<name>A0A495V121_9GAMM</name>
<dbReference type="Proteomes" id="UP000274556">
    <property type="component" value="Unassembled WGS sequence"/>
</dbReference>
<evidence type="ECO:0000313" key="3">
    <source>
        <dbReference type="Proteomes" id="UP000274556"/>
    </source>
</evidence>
<dbReference type="InterPro" id="IPR038627">
    <property type="entry name" value="YebG-like_sf"/>
</dbReference>
<evidence type="ECO:0008006" key="4">
    <source>
        <dbReference type="Google" id="ProtNLM"/>
    </source>
</evidence>
<dbReference type="Pfam" id="PF07130">
    <property type="entry name" value="YebG"/>
    <property type="match status" value="1"/>
</dbReference>
<sequence>MIEIEYVVRDQKGAERLRTTDKKAADAYDKALESAERLAELLRHDKILPDLPESDLEELTIYLARNAKTVERILKGKSAEIETIEPVETAKDDSETVEEQPEATSKVANLRAAG</sequence>
<dbReference type="RefSeq" id="WP_120795715.1">
    <property type="nucleotide sequence ID" value="NZ_RBXL01000001.1"/>
</dbReference>
<evidence type="ECO:0000256" key="1">
    <source>
        <dbReference type="SAM" id="MobiDB-lite"/>
    </source>
</evidence>
<keyword evidence="3" id="KW-1185">Reference proteome</keyword>
<dbReference type="AlphaFoldDB" id="A0A495V121"/>
<organism evidence="2 3">
    <name type="scientific">Thiocapsa rosea</name>
    <dbReference type="NCBI Taxonomy" id="69360"/>
    <lineage>
        <taxon>Bacteria</taxon>
        <taxon>Pseudomonadati</taxon>
        <taxon>Pseudomonadota</taxon>
        <taxon>Gammaproteobacteria</taxon>
        <taxon>Chromatiales</taxon>
        <taxon>Chromatiaceae</taxon>
        <taxon>Thiocapsa</taxon>
    </lineage>
</organism>
<dbReference type="Gene3D" id="1.10.10.710">
    <property type="entry name" value="PSPTO_1197 like"/>
    <property type="match status" value="1"/>
</dbReference>